<evidence type="ECO:0000313" key="4">
    <source>
        <dbReference type="Proteomes" id="UP001549920"/>
    </source>
</evidence>
<feature type="region of interest" description="Disordered" evidence="1">
    <location>
        <begin position="1"/>
        <end position="30"/>
    </location>
</feature>
<feature type="compositionally biased region" description="Basic and acidic residues" evidence="1">
    <location>
        <begin position="81"/>
        <end position="90"/>
    </location>
</feature>
<evidence type="ECO:0000313" key="5">
    <source>
        <dbReference type="Proteomes" id="UP001549921"/>
    </source>
</evidence>
<proteinExistence type="predicted"/>
<protein>
    <submittedName>
        <fullName evidence="2">Uncharacterized protein</fullName>
    </submittedName>
</protein>
<evidence type="ECO:0000256" key="1">
    <source>
        <dbReference type="SAM" id="MobiDB-lite"/>
    </source>
</evidence>
<comment type="caution">
    <text evidence="2">The sequence shown here is derived from an EMBL/GenBank/DDBJ whole genome shotgun (WGS) entry which is preliminary data.</text>
</comment>
<name>A0ABD0SUY1_LOXSC</name>
<evidence type="ECO:0000313" key="3">
    <source>
        <dbReference type="EMBL" id="KAL0879140.1"/>
    </source>
</evidence>
<accession>A0ABD0SUY1</accession>
<reference evidence="4 5" key="1">
    <citation type="submission" date="2024-06" db="EMBL/GenBank/DDBJ databases">
        <title>A chromosome-level genome assembly of beet webworm, Loxostege sticticalis.</title>
        <authorList>
            <person name="Zhang Y."/>
        </authorList>
    </citation>
    <scope>NUCLEOTIDE SEQUENCE [LARGE SCALE GENOMIC DNA]</scope>
    <source>
        <strain evidence="3">AQ026</strain>
        <strain evidence="2">AQ028</strain>
        <tissue evidence="2">Male pupae</tissue>
        <tissue evidence="3">Whole body</tissue>
    </source>
</reference>
<dbReference type="EMBL" id="JBEUOH010000014">
    <property type="protein sequence ID" value="KAL0879140.1"/>
    <property type="molecule type" value="Genomic_DNA"/>
</dbReference>
<feature type="compositionally biased region" description="Basic residues" evidence="1">
    <location>
        <begin position="14"/>
        <end position="29"/>
    </location>
</feature>
<evidence type="ECO:0000313" key="2">
    <source>
        <dbReference type="EMBL" id="KAL0829499.1"/>
    </source>
</evidence>
<dbReference type="Proteomes" id="UP001549920">
    <property type="component" value="Unassembled WGS sequence"/>
</dbReference>
<feature type="region of interest" description="Disordered" evidence="1">
    <location>
        <begin position="42"/>
        <end position="61"/>
    </location>
</feature>
<gene>
    <name evidence="3" type="ORF">ABMA27_002936</name>
    <name evidence="2" type="ORF">ABMA28_003020</name>
</gene>
<sequence length="128" mass="14318">MEAVYPSSASALARGRRARRADPRSRHRTVPVTFAEIKEVDEENEEAACVEAPEERRRRPDVLDERLARQFAEFRRRRARRDVLREREPGPDDAPATGPPSPDTPAQVSRAGSEPAALHAHAQTDADT</sequence>
<dbReference type="EMBL" id="JBEDNZ010000014">
    <property type="protein sequence ID" value="KAL0829499.1"/>
    <property type="molecule type" value="Genomic_DNA"/>
</dbReference>
<dbReference type="AlphaFoldDB" id="A0ABD0SUY1"/>
<organism evidence="2 5">
    <name type="scientific">Loxostege sticticalis</name>
    <name type="common">Beet webworm moth</name>
    <dbReference type="NCBI Taxonomy" id="481309"/>
    <lineage>
        <taxon>Eukaryota</taxon>
        <taxon>Metazoa</taxon>
        <taxon>Ecdysozoa</taxon>
        <taxon>Arthropoda</taxon>
        <taxon>Hexapoda</taxon>
        <taxon>Insecta</taxon>
        <taxon>Pterygota</taxon>
        <taxon>Neoptera</taxon>
        <taxon>Endopterygota</taxon>
        <taxon>Lepidoptera</taxon>
        <taxon>Glossata</taxon>
        <taxon>Ditrysia</taxon>
        <taxon>Pyraloidea</taxon>
        <taxon>Crambidae</taxon>
        <taxon>Pyraustinae</taxon>
        <taxon>Loxostege</taxon>
    </lineage>
</organism>
<dbReference type="Proteomes" id="UP001549921">
    <property type="component" value="Unassembled WGS sequence"/>
</dbReference>
<keyword evidence="4" id="KW-1185">Reference proteome</keyword>
<feature type="region of interest" description="Disordered" evidence="1">
    <location>
        <begin position="75"/>
        <end position="128"/>
    </location>
</feature>